<protein>
    <submittedName>
        <fullName evidence="2">Uncharacterized protein</fullName>
    </submittedName>
</protein>
<accession>A0A7N0U093</accession>
<sequence length="249" mass="28029">MVAMESYLNVKNAANRIVNGHSNILNNYGISELGTLQNSQFLGSPGHVLDSGFAVDWSIDEQHILDEGLIKFANEPPVMKYVKISGLLMDKTARDVAMRCNWMKKKRRKQNEPNAEKKTTTRKEIPSKDNLCSAPPLNMAPYSHSTHNMVPTKLAHEAYQGPFQNLLQENAELFSRIDGNFSALKLQENLDLFRHTRNNIITLLNNMTDLRGTLSPMPPLPVSINEDLVNTVLQDMTQARMFGFPNGSF</sequence>
<dbReference type="EnsemblPlants" id="Kaladp0050s0054.1.v1.1">
    <property type="protein sequence ID" value="Kaladp0050s0054.1.v1.1"/>
    <property type="gene ID" value="Kaladp0050s0054.v1.1"/>
</dbReference>
<feature type="region of interest" description="Disordered" evidence="1">
    <location>
        <begin position="104"/>
        <end position="137"/>
    </location>
</feature>
<keyword evidence="3" id="KW-1185">Reference proteome</keyword>
<dbReference type="InterPro" id="IPR022228">
    <property type="entry name" value="DUF3755"/>
</dbReference>
<dbReference type="PANTHER" id="PTHR14000">
    <property type="entry name" value="FINGER CCCH DOMAIN PROTEIN, PUTATIVE (DUF3755)-RELATED"/>
    <property type="match status" value="1"/>
</dbReference>
<organism evidence="2 3">
    <name type="scientific">Kalanchoe fedtschenkoi</name>
    <name type="common">Lavender scallops</name>
    <name type="synonym">South American air plant</name>
    <dbReference type="NCBI Taxonomy" id="63787"/>
    <lineage>
        <taxon>Eukaryota</taxon>
        <taxon>Viridiplantae</taxon>
        <taxon>Streptophyta</taxon>
        <taxon>Embryophyta</taxon>
        <taxon>Tracheophyta</taxon>
        <taxon>Spermatophyta</taxon>
        <taxon>Magnoliopsida</taxon>
        <taxon>eudicotyledons</taxon>
        <taxon>Gunneridae</taxon>
        <taxon>Pentapetalae</taxon>
        <taxon>Saxifragales</taxon>
        <taxon>Crassulaceae</taxon>
        <taxon>Kalanchoe</taxon>
    </lineage>
</organism>
<evidence type="ECO:0000256" key="1">
    <source>
        <dbReference type="SAM" id="MobiDB-lite"/>
    </source>
</evidence>
<proteinExistence type="predicted"/>
<evidence type="ECO:0000313" key="2">
    <source>
        <dbReference type="EnsemblPlants" id="Kaladp0050s0054.5.v1.1"/>
    </source>
</evidence>
<reference evidence="2" key="1">
    <citation type="submission" date="2021-01" db="UniProtKB">
        <authorList>
            <consortium name="EnsemblPlants"/>
        </authorList>
    </citation>
    <scope>IDENTIFICATION</scope>
</reference>
<name>A0A7N0U093_KALFE</name>
<dbReference type="Gramene" id="Kaladp0050s0054.5.v1.1">
    <property type="protein sequence ID" value="Kaladp0050s0054.5.v1.1"/>
    <property type="gene ID" value="Kaladp0050s0054.v1.1"/>
</dbReference>
<dbReference type="EnsemblPlants" id="Kaladp0050s0054.3.v1.1">
    <property type="protein sequence ID" value="Kaladp0050s0054.3.v1.1"/>
    <property type="gene ID" value="Kaladp0050s0054.v1.1"/>
</dbReference>
<dbReference type="OMA" id="RLMTSTR"/>
<dbReference type="Proteomes" id="UP000594263">
    <property type="component" value="Unplaced"/>
</dbReference>
<dbReference type="EnsemblPlants" id="Kaladp0050s0054.5.v1.1">
    <property type="protein sequence ID" value="Kaladp0050s0054.5.v1.1"/>
    <property type="gene ID" value="Kaladp0050s0054.v1.1"/>
</dbReference>
<dbReference type="Pfam" id="PF12579">
    <property type="entry name" value="DUF3755"/>
    <property type="match status" value="1"/>
</dbReference>
<dbReference type="AlphaFoldDB" id="A0A7N0U093"/>
<dbReference type="Gramene" id="Kaladp0050s0054.1.v1.1">
    <property type="protein sequence ID" value="Kaladp0050s0054.1.v1.1"/>
    <property type="gene ID" value="Kaladp0050s0054.v1.1"/>
</dbReference>
<feature type="compositionally biased region" description="Basic and acidic residues" evidence="1">
    <location>
        <begin position="110"/>
        <end position="127"/>
    </location>
</feature>
<evidence type="ECO:0000313" key="3">
    <source>
        <dbReference type="Proteomes" id="UP000594263"/>
    </source>
</evidence>
<dbReference type="Gramene" id="Kaladp0050s0054.3.v1.1">
    <property type="protein sequence ID" value="Kaladp0050s0054.3.v1.1"/>
    <property type="gene ID" value="Kaladp0050s0054.v1.1"/>
</dbReference>
<dbReference type="PANTHER" id="PTHR14000:SF6">
    <property type="entry name" value="OS02G0631200 PROTEIN"/>
    <property type="match status" value="1"/>
</dbReference>